<accession>A0AA95BWH1</accession>
<name>A0AA95BWH1_9BACE</name>
<evidence type="ECO:0000313" key="3">
    <source>
        <dbReference type="Proteomes" id="UP001060260"/>
    </source>
</evidence>
<proteinExistence type="predicted"/>
<dbReference type="RefSeq" id="WP_032839982.1">
    <property type="nucleotide sequence ID" value="NZ_CAXSYJ010000004.1"/>
</dbReference>
<evidence type="ECO:0000313" key="2">
    <source>
        <dbReference type="EMBL" id="UVQ96392.1"/>
    </source>
</evidence>
<organism evidence="2 3">
    <name type="scientific">Bacteroides caccae</name>
    <dbReference type="NCBI Taxonomy" id="47678"/>
    <lineage>
        <taxon>Bacteria</taxon>
        <taxon>Pseudomonadati</taxon>
        <taxon>Bacteroidota</taxon>
        <taxon>Bacteroidia</taxon>
        <taxon>Bacteroidales</taxon>
        <taxon>Bacteroidaceae</taxon>
        <taxon>Bacteroides</taxon>
    </lineage>
</organism>
<dbReference type="EMBL" id="CP103166">
    <property type="protein sequence ID" value="UVQ96392.1"/>
    <property type="molecule type" value="Genomic_DNA"/>
</dbReference>
<protein>
    <submittedName>
        <fullName evidence="2">Uncharacterized protein</fullName>
    </submittedName>
</protein>
<feature type="compositionally biased region" description="Basic and acidic residues" evidence="1">
    <location>
        <begin position="1"/>
        <end position="11"/>
    </location>
</feature>
<feature type="compositionally biased region" description="Basic and acidic residues" evidence="1">
    <location>
        <begin position="18"/>
        <end position="29"/>
    </location>
</feature>
<sequence>MRPTERRENGGKRKWRQIRQENFKGEIREKKKPKRKRNIAGNMKPANHLQGSMVYLSVQTRLVGRINHSSQFACRGDGLCHSWASGHIQLSAYGSKEPQKEKSIENP</sequence>
<reference evidence="2" key="1">
    <citation type="submission" date="2022-08" db="EMBL/GenBank/DDBJ databases">
        <title>Genome Sequencing of Bacteroides fragilis Group Isolates with Nanopore Technology.</title>
        <authorList>
            <person name="Tisza M.J."/>
            <person name="Smith D."/>
            <person name="Dekker J.P."/>
        </authorList>
    </citation>
    <scope>NUCLEOTIDE SEQUENCE</scope>
    <source>
        <strain evidence="2">BFG-474</strain>
    </source>
</reference>
<evidence type="ECO:0000256" key="1">
    <source>
        <dbReference type="SAM" id="MobiDB-lite"/>
    </source>
</evidence>
<dbReference type="AlphaFoldDB" id="A0AA95BWH1"/>
<gene>
    <name evidence="2" type="ORF">NXW23_19140</name>
</gene>
<dbReference type="Proteomes" id="UP001060260">
    <property type="component" value="Chromosome"/>
</dbReference>
<feature type="region of interest" description="Disordered" evidence="1">
    <location>
        <begin position="1"/>
        <end position="46"/>
    </location>
</feature>
<dbReference type="GeneID" id="92990485"/>